<accession>A0AC61QLJ0</accession>
<sequence>MTHKEIIEQSKKLLLLTGAKLFGSKGYDATSISVIEKDLNQTRGAIAYHFKSKLGLFEETVNKYYLNRVMFSSVPEEYRGRLKDFYVKYVSMLEEECLEMMNGGIRNVAGTFLSLEADALRNLPDFRNKCTELKHRQASVLELVVGRAIQNGEIKSDIIPSVIVDLFMNVVIGQNYRSNIEGSRYYTDGMLRQFNSIYRLISNQ</sequence>
<dbReference type="EMBL" id="SRZC01000037">
    <property type="protein sequence ID" value="TGX79782.1"/>
    <property type="molecule type" value="Genomic_DNA"/>
</dbReference>
<proteinExistence type="predicted"/>
<organism evidence="1 2">
    <name type="scientific">Palleniella muris</name>
    <dbReference type="NCBI Taxonomy" id="3038145"/>
    <lineage>
        <taxon>Bacteria</taxon>
        <taxon>Pseudomonadati</taxon>
        <taxon>Bacteroidota</taxon>
        <taxon>Bacteroidia</taxon>
        <taxon>Bacteroidales</taxon>
        <taxon>Prevotellaceae</taxon>
        <taxon>Palleniella</taxon>
    </lineage>
</organism>
<protein>
    <submittedName>
        <fullName evidence="1">TetR/AcrR family transcriptional regulator</fullName>
    </submittedName>
</protein>
<evidence type="ECO:0000313" key="2">
    <source>
        <dbReference type="Proteomes" id="UP000308886"/>
    </source>
</evidence>
<keyword evidence="2" id="KW-1185">Reference proteome</keyword>
<reference evidence="1" key="1">
    <citation type="submission" date="2019-04" db="EMBL/GenBank/DDBJ databases">
        <title>Microbes associate with the intestines of laboratory mice.</title>
        <authorList>
            <person name="Navarre W."/>
            <person name="Wong E."/>
            <person name="Huang K."/>
            <person name="Tropini C."/>
            <person name="Ng K."/>
            <person name="Yu B."/>
        </authorList>
    </citation>
    <scope>NUCLEOTIDE SEQUENCE</scope>
    <source>
        <strain evidence="1">NM73_A23</strain>
    </source>
</reference>
<comment type="caution">
    <text evidence="1">The sequence shown here is derived from an EMBL/GenBank/DDBJ whole genome shotgun (WGS) entry which is preliminary data.</text>
</comment>
<evidence type="ECO:0000313" key="1">
    <source>
        <dbReference type="EMBL" id="TGX79782.1"/>
    </source>
</evidence>
<dbReference type="Proteomes" id="UP000308886">
    <property type="component" value="Unassembled WGS sequence"/>
</dbReference>
<gene>
    <name evidence="1" type="ORF">E5358_14535</name>
</gene>
<name>A0AC61QLJ0_9BACT</name>